<feature type="transmembrane region" description="Helical" evidence="7">
    <location>
        <begin position="60"/>
        <end position="89"/>
    </location>
</feature>
<evidence type="ECO:0000256" key="2">
    <source>
        <dbReference type="ARBA" id="ARBA00022448"/>
    </source>
</evidence>
<feature type="transmembrane region" description="Helical" evidence="7">
    <location>
        <begin position="422"/>
        <end position="443"/>
    </location>
</feature>
<feature type="transmembrane region" description="Helical" evidence="7">
    <location>
        <begin position="179"/>
        <end position="197"/>
    </location>
</feature>
<feature type="transmembrane region" description="Helical" evidence="7">
    <location>
        <begin position="393"/>
        <end position="410"/>
    </location>
</feature>
<name>A0A830EP98_9EURY</name>
<keyword evidence="9" id="KW-1185">Reference proteome</keyword>
<evidence type="ECO:0000256" key="3">
    <source>
        <dbReference type="ARBA" id="ARBA00022475"/>
    </source>
</evidence>
<dbReference type="RefSeq" id="WP_188785627.1">
    <property type="nucleotide sequence ID" value="NZ_BMOC01000001.1"/>
</dbReference>
<dbReference type="InterPro" id="IPR048279">
    <property type="entry name" value="MdtK-like"/>
</dbReference>
<feature type="transmembrane region" description="Helical" evidence="7">
    <location>
        <begin position="109"/>
        <end position="134"/>
    </location>
</feature>
<gene>
    <name evidence="8" type="ORF">GCM10008995_03210</name>
</gene>
<feature type="transmembrane region" description="Helical" evidence="7">
    <location>
        <begin position="28"/>
        <end position="48"/>
    </location>
</feature>
<keyword evidence="2" id="KW-0813">Transport</keyword>
<evidence type="ECO:0000313" key="8">
    <source>
        <dbReference type="EMBL" id="GGI96514.1"/>
    </source>
</evidence>
<dbReference type="PANTHER" id="PTHR43549">
    <property type="entry name" value="MULTIDRUG RESISTANCE PROTEIN YPNP-RELATED"/>
    <property type="match status" value="1"/>
</dbReference>
<dbReference type="EMBL" id="BMOC01000001">
    <property type="protein sequence ID" value="GGI96514.1"/>
    <property type="molecule type" value="Genomic_DNA"/>
</dbReference>
<dbReference type="GO" id="GO:0005886">
    <property type="term" value="C:plasma membrane"/>
    <property type="evidence" value="ECO:0007669"/>
    <property type="project" value="UniProtKB-SubCell"/>
</dbReference>
<feature type="transmembrane region" description="Helical" evidence="7">
    <location>
        <begin position="290"/>
        <end position="310"/>
    </location>
</feature>
<feature type="transmembrane region" description="Helical" evidence="7">
    <location>
        <begin position="231"/>
        <end position="254"/>
    </location>
</feature>
<dbReference type="OrthoDB" id="214119at2157"/>
<organism evidence="8 9">
    <name type="scientific">Halobellus salinus</name>
    <dbReference type="NCBI Taxonomy" id="931585"/>
    <lineage>
        <taxon>Archaea</taxon>
        <taxon>Methanobacteriati</taxon>
        <taxon>Methanobacteriota</taxon>
        <taxon>Stenosarchaea group</taxon>
        <taxon>Halobacteria</taxon>
        <taxon>Halobacteriales</taxon>
        <taxon>Haloferacaceae</taxon>
        <taxon>Halobellus</taxon>
    </lineage>
</organism>
<feature type="transmembrane region" description="Helical" evidence="7">
    <location>
        <begin position="146"/>
        <end position="167"/>
    </location>
</feature>
<dbReference type="GO" id="GO:0042910">
    <property type="term" value="F:xenobiotic transmembrane transporter activity"/>
    <property type="evidence" value="ECO:0007669"/>
    <property type="project" value="InterPro"/>
</dbReference>
<keyword evidence="5 7" id="KW-1133">Transmembrane helix</keyword>
<reference evidence="8" key="1">
    <citation type="journal article" date="2014" name="Int. J. Syst. Evol. Microbiol.">
        <title>Complete genome sequence of Corynebacterium casei LMG S-19264T (=DSM 44701T), isolated from a smear-ripened cheese.</title>
        <authorList>
            <consortium name="US DOE Joint Genome Institute (JGI-PGF)"/>
            <person name="Walter F."/>
            <person name="Albersmeier A."/>
            <person name="Kalinowski J."/>
            <person name="Ruckert C."/>
        </authorList>
    </citation>
    <scope>NUCLEOTIDE SEQUENCE</scope>
    <source>
        <strain evidence="8">JCM 14359</strain>
    </source>
</reference>
<dbReference type="CDD" id="cd13142">
    <property type="entry name" value="MATE_like_12"/>
    <property type="match status" value="1"/>
</dbReference>
<keyword evidence="4 7" id="KW-0812">Transmembrane</keyword>
<dbReference type="Pfam" id="PF01554">
    <property type="entry name" value="MatE"/>
    <property type="match status" value="2"/>
</dbReference>
<feature type="transmembrane region" description="Helical" evidence="7">
    <location>
        <begin position="353"/>
        <end position="373"/>
    </location>
</feature>
<protein>
    <submittedName>
        <fullName evidence="8">MATE family efflux transporter</fullName>
    </submittedName>
</protein>
<evidence type="ECO:0000313" key="9">
    <source>
        <dbReference type="Proteomes" id="UP000653099"/>
    </source>
</evidence>
<dbReference type="AlphaFoldDB" id="A0A830EP98"/>
<comment type="subcellular location">
    <subcellularLocation>
        <location evidence="1">Cell membrane</location>
        <topology evidence="1">Multi-pass membrane protein</topology>
    </subcellularLocation>
</comment>
<evidence type="ECO:0000256" key="4">
    <source>
        <dbReference type="ARBA" id="ARBA00022692"/>
    </source>
</evidence>
<proteinExistence type="predicted"/>
<dbReference type="PIRSF" id="PIRSF006603">
    <property type="entry name" value="DinF"/>
    <property type="match status" value="1"/>
</dbReference>
<evidence type="ECO:0000256" key="1">
    <source>
        <dbReference type="ARBA" id="ARBA00004651"/>
    </source>
</evidence>
<keyword evidence="3" id="KW-1003">Cell membrane</keyword>
<dbReference type="InterPro" id="IPR002528">
    <property type="entry name" value="MATE_fam"/>
</dbReference>
<dbReference type="NCBIfam" id="TIGR00797">
    <property type="entry name" value="matE"/>
    <property type="match status" value="1"/>
</dbReference>
<keyword evidence="6 7" id="KW-0472">Membrane</keyword>
<dbReference type="GO" id="GO:0015297">
    <property type="term" value="F:antiporter activity"/>
    <property type="evidence" value="ECO:0007669"/>
    <property type="project" value="InterPro"/>
</dbReference>
<dbReference type="InterPro" id="IPR052031">
    <property type="entry name" value="Membrane_Transporter-Flippase"/>
</dbReference>
<dbReference type="PANTHER" id="PTHR43549:SF2">
    <property type="entry name" value="MULTIDRUG RESISTANCE PROTEIN NORM-RELATED"/>
    <property type="match status" value="1"/>
</dbReference>
<dbReference type="Proteomes" id="UP000653099">
    <property type="component" value="Unassembled WGS sequence"/>
</dbReference>
<reference evidence="8" key="2">
    <citation type="submission" date="2020-09" db="EMBL/GenBank/DDBJ databases">
        <authorList>
            <person name="Sun Q."/>
            <person name="Ohkuma M."/>
        </authorList>
    </citation>
    <scope>NUCLEOTIDE SEQUENCE</scope>
    <source>
        <strain evidence="8">JCM 14359</strain>
    </source>
</reference>
<accession>A0A830EP98</accession>
<evidence type="ECO:0000256" key="5">
    <source>
        <dbReference type="ARBA" id="ARBA00022989"/>
    </source>
</evidence>
<evidence type="ECO:0000256" key="6">
    <source>
        <dbReference type="ARBA" id="ARBA00023136"/>
    </source>
</evidence>
<evidence type="ECO:0000256" key="7">
    <source>
        <dbReference type="SAM" id="Phobius"/>
    </source>
</evidence>
<comment type="caution">
    <text evidence="8">The sequence shown here is derived from an EMBL/GenBank/DDBJ whole genome shotgun (WGS) entry which is preliminary data.</text>
</comment>
<feature type="transmembrane region" description="Helical" evidence="7">
    <location>
        <begin position="449"/>
        <end position="470"/>
    </location>
</feature>
<sequence length="488" mass="51108">MSLLDRLESVFKGPEELSLTSGGIGWPLFYLSLPIVVTNLLQVGYNLADTFWLGQYSTEALAAISFGFPMIFLLIALGMGISVAGSVLVAQHIGAGEEAEAEYAASQTVIYGLVASAILGAVGYAAVGPFITFLGASPEVQPLAAGYMRVISAGLPFMFGFFVFIALMRGYGDTVTPMLVMFGSVVLNIAIDPILIFGFENNPLFGMVGLRGVEASLFAATGYTGSGIEGAAIATVFSRALAFLVGIAVMIQGVRGVRIRPSQMRPDPVYLRKLLDIGVPASIEGTGRALSVNLLLLVVGMFPTTVVAAYGIGVRVFSVIFLPAIAVARGVETMTGQNIGAEKPDRAGSAADFAAKVTFLVLSGLGVVALLATQPIVAAFTNDPEVVRVGVEFLRWVAPSFGFIGVMRAYTGSFRGAGKTLVAATISIIMLGVVRIPVAYVASLSLGESGIWVAFPVSNAAGALIAYVWYRRGTWQTESVRGPTPADD</sequence>